<evidence type="ECO:0000313" key="4">
    <source>
        <dbReference type="Proteomes" id="UP000729402"/>
    </source>
</evidence>
<reference evidence="3" key="2">
    <citation type="submission" date="2021-02" db="EMBL/GenBank/DDBJ databases">
        <authorList>
            <person name="Kimball J.A."/>
            <person name="Haas M.W."/>
            <person name="Macchietto M."/>
            <person name="Kono T."/>
            <person name="Duquette J."/>
            <person name="Shao M."/>
        </authorList>
    </citation>
    <scope>NUCLEOTIDE SEQUENCE</scope>
    <source>
        <tissue evidence="3">Fresh leaf tissue</tissue>
    </source>
</reference>
<dbReference type="AlphaFoldDB" id="A0A8J5TI43"/>
<dbReference type="GO" id="GO:0031124">
    <property type="term" value="P:mRNA 3'-end processing"/>
    <property type="evidence" value="ECO:0007669"/>
    <property type="project" value="InterPro"/>
</dbReference>
<dbReference type="EMBL" id="JAAALK010000085">
    <property type="protein sequence ID" value="KAG8083409.1"/>
    <property type="molecule type" value="Genomic_DNA"/>
</dbReference>
<proteinExistence type="predicted"/>
<feature type="region of interest" description="Disordered" evidence="1">
    <location>
        <begin position="1"/>
        <end position="89"/>
    </location>
</feature>
<reference evidence="3" key="1">
    <citation type="journal article" date="2021" name="bioRxiv">
        <title>Whole Genome Assembly and Annotation of Northern Wild Rice, Zizania palustris L., Supports a Whole Genome Duplication in the Zizania Genus.</title>
        <authorList>
            <person name="Haas M."/>
            <person name="Kono T."/>
            <person name="Macchietto M."/>
            <person name="Millas R."/>
            <person name="McGilp L."/>
            <person name="Shao M."/>
            <person name="Duquette J."/>
            <person name="Hirsch C.N."/>
            <person name="Kimball J."/>
        </authorList>
    </citation>
    <scope>NUCLEOTIDE SEQUENCE</scope>
    <source>
        <tissue evidence="3">Fresh leaf tissue</tissue>
    </source>
</reference>
<feature type="compositionally biased region" description="Low complexity" evidence="1">
    <location>
        <begin position="35"/>
        <end position="49"/>
    </location>
</feature>
<accession>A0A8J5TI43</accession>
<evidence type="ECO:0000256" key="1">
    <source>
        <dbReference type="SAM" id="MobiDB-lite"/>
    </source>
</evidence>
<dbReference type="Proteomes" id="UP000729402">
    <property type="component" value="Unassembled WGS sequence"/>
</dbReference>
<dbReference type="OrthoDB" id="258143at2759"/>
<dbReference type="InterPro" id="IPR010655">
    <property type="entry name" value="Clp1_C"/>
</dbReference>
<protein>
    <recommendedName>
        <fullName evidence="2">Clp1 C-terminal domain-containing protein</fullName>
    </recommendedName>
</protein>
<keyword evidence="4" id="KW-1185">Reference proteome</keyword>
<evidence type="ECO:0000313" key="3">
    <source>
        <dbReference type="EMBL" id="KAG8083409.1"/>
    </source>
</evidence>
<name>A0A8J5TI43_ZIZPA</name>
<feature type="compositionally biased region" description="Low complexity" evidence="1">
    <location>
        <begin position="69"/>
        <end position="89"/>
    </location>
</feature>
<gene>
    <name evidence="3" type="ORF">GUJ93_ZPchr0015g6740</name>
</gene>
<evidence type="ECO:0000259" key="2">
    <source>
        <dbReference type="Pfam" id="PF06807"/>
    </source>
</evidence>
<organism evidence="3 4">
    <name type="scientific">Zizania palustris</name>
    <name type="common">Northern wild rice</name>
    <dbReference type="NCBI Taxonomy" id="103762"/>
    <lineage>
        <taxon>Eukaryota</taxon>
        <taxon>Viridiplantae</taxon>
        <taxon>Streptophyta</taxon>
        <taxon>Embryophyta</taxon>
        <taxon>Tracheophyta</taxon>
        <taxon>Spermatophyta</taxon>
        <taxon>Magnoliopsida</taxon>
        <taxon>Liliopsida</taxon>
        <taxon>Poales</taxon>
        <taxon>Poaceae</taxon>
        <taxon>BOP clade</taxon>
        <taxon>Oryzoideae</taxon>
        <taxon>Oryzeae</taxon>
        <taxon>Zizaniinae</taxon>
        <taxon>Zizania</taxon>
    </lineage>
</organism>
<dbReference type="Pfam" id="PF06807">
    <property type="entry name" value="Clp1"/>
    <property type="match status" value="1"/>
</dbReference>
<comment type="caution">
    <text evidence="3">The sequence shown here is derived from an EMBL/GenBank/DDBJ whole genome shotgun (WGS) entry which is preliminary data.</text>
</comment>
<feature type="domain" description="Clp1 C-terminal" evidence="2">
    <location>
        <begin position="117"/>
        <end position="177"/>
    </location>
</feature>
<sequence>MIQMLGLRGSASKEQDRGCRGGGGGGGEASPSALTPGSPWTPSSSRRSPFAGDAGGCSGWTRRRWPRCSLSRAPSGSSSSAAARGRARASSLTSPESWNHLICLLQEKLRKMLKDAVQINFSDVSVYKIGSGHQAPRSVLPIGAELVADPTRLVSVNISTDMVHTVLAVSYAKEDEIISSYSTID</sequence>